<accession>A0ACB9EFW0</accession>
<protein>
    <submittedName>
        <fullName evidence="1">Uncharacterized protein</fullName>
    </submittedName>
</protein>
<name>A0ACB9EFW0_ARCLA</name>
<organism evidence="1 2">
    <name type="scientific">Arctium lappa</name>
    <name type="common">Greater burdock</name>
    <name type="synonym">Lappa major</name>
    <dbReference type="NCBI Taxonomy" id="4217"/>
    <lineage>
        <taxon>Eukaryota</taxon>
        <taxon>Viridiplantae</taxon>
        <taxon>Streptophyta</taxon>
        <taxon>Embryophyta</taxon>
        <taxon>Tracheophyta</taxon>
        <taxon>Spermatophyta</taxon>
        <taxon>Magnoliopsida</taxon>
        <taxon>eudicotyledons</taxon>
        <taxon>Gunneridae</taxon>
        <taxon>Pentapetalae</taxon>
        <taxon>asterids</taxon>
        <taxon>campanulids</taxon>
        <taxon>Asterales</taxon>
        <taxon>Asteraceae</taxon>
        <taxon>Carduoideae</taxon>
        <taxon>Cardueae</taxon>
        <taxon>Arctiinae</taxon>
        <taxon>Arctium</taxon>
    </lineage>
</organism>
<evidence type="ECO:0000313" key="2">
    <source>
        <dbReference type="Proteomes" id="UP001055879"/>
    </source>
</evidence>
<dbReference type="Proteomes" id="UP001055879">
    <property type="component" value="Linkage Group LG02"/>
</dbReference>
<reference evidence="2" key="1">
    <citation type="journal article" date="2022" name="Mol. Ecol. Resour.">
        <title>The genomes of chicory, endive, great burdock and yacon provide insights into Asteraceae palaeo-polyploidization history and plant inulin production.</title>
        <authorList>
            <person name="Fan W."/>
            <person name="Wang S."/>
            <person name="Wang H."/>
            <person name="Wang A."/>
            <person name="Jiang F."/>
            <person name="Liu H."/>
            <person name="Zhao H."/>
            <person name="Xu D."/>
            <person name="Zhang Y."/>
        </authorList>
    </citation>
    <scope>NUCLEOTIDE SEQUENCE [LARGE SCALE GENOMIC DNA]</scope>
    <source>
        <strain evidence="2">cv. Niubang</strain>
    </source>
</reference>
<comment type="caution">
    <text evidence="1">The sequence shown here is derived from an EMBL/GenBank/DDBJ whole genome shotgun (WGS) entry which is preliminary data.</text>
</comment>
<dbReference type="EMBL" id="CM042048">
    <property type="protein sequence ID" value="KAI3757651.1"/>
    <property type="molecule type" value="Genomic_DNA"/>
</dbReference>
<evidence type="ECO:0000313" key="1">
    <source>
        <dbReference type="EMBL" id="KAI3757651.1"/>
    </source>
</evidence>
<reference evidence="1 2" key="2">
    <citation type="journal article" date="2022" name="Mol. Ecol. Resour.">
        <title>The genomes of chicory, endive, great burdock and yacon provide insights into Asteraceae paleo-polyploidization history and plant inulin production.</title>
        <authorList>
            <person name="Fan W."/>
            <person name="Wang S."/>
            <person name="Wang H."/>
            <person name="Wang A."/>
            <person name="Jiang F."/>
            <person name="Liu H."/>
            <person name="Zhao H."/>
            <person name="Xu D."/>
            <person name="Zhang Y."/>
        </authorList>
    </citation>
    <scope>NUCLEOTIDE SEQUENCE [LARGE SCALE GENOMIC DNA]</scope>
    <source>
        <strain evidence="2">cv. Niubang</strain>
    </source>
</reference>
<gene>
    <name evidence="1" type="ORF">L6452_05194</name>
</gene>
<keyword evidence="2" id="KW-1185">Reference proteome</keyword>
<sequence>MGSEVEVIEERIDEFNDVEATIFVAVGKNVKESKSLILWTLQCFAGMKICLLHIHQPDHLITLLDDKFSASRVKDQVVKARRERDRQKMHNILNQYNLTLDQAGVKAGKVWIEAGNVETGIVQTIVQHGIRWLVMGAAAEKLYSKYMSEPKSNKAIYVCQQAPISCQIWFACNGHLIYTRESSAGASLYARSIKALPSSPATAETMLTLYHEADASMEVSSLQCLENATSTKNGTSDSTPLLVPPTARDTALTLYLAIDANEEVNSAQCLENSMVSTKNVWGTSTSTSLLINYARGSGSTLPTSHESQDLLVQSCSALFLEGPQALSSSDLHDKLEYATTEAENSKQKAFEESIRRWKAEEDAKEAIHKAEASEKLCMEEITLRKETETTVAKQNQELETMKNQRDQFKKELKMARDQKPGLVDRISKARDAEKELEEKIIQAVNLLITFKERRDNLQDELDSARRQINRLTNYDETTNLSHIQFYKPSFLEIMEATQDFNQSLKIGEGRCGSVYKGILRHVRVAIKMLPSLGSQGEAEFEREAEVLSRMRHPNLVMLIGVCPEIRSLIYEYLENGSLEDRIASRGTTPPLPWQTRIRISSEICSALIFLHGSKPQILHGNLKLTNVLLDSNCVSKLSDLGINRLIFCKDQTSSTSFYHNIEPEVSAYMEPELLESGKLAASSDVYSFGVVLLRILTGRPASSVVNDTRCALENGNFGTILDSSAGNWPIEDATQLAYLGLRCCEKNPMNRPDLVNDIWTTFEPMRDLLTTSPVVESENQRRIPSYFVCPIFQEVMKDPYIAADGFTYEADAIKGWLNSGHKTSPMTNLELDHCDLLPNHALSYAIQEWQQHS</sequence>
<proteinExistence type="predicted"/>